<reference evidence="2 3" key="1">
    <citation type="journal article" date="2016" name="Nat. Commun.">
        <title>Thousands of microbial genomes shed light on interconnected biogeochemical processes in an aquifer system.</title>
        <authorList>
            <person name="Anantharaman K."/>
            <person name="Brown C.T."/>
            <person name="Hug L.A."/>
            <person name="Sharon I."/>
            <person name="Castelle C.J."/>
            <person name="Probst A.J."/>
            <person name="Thomas B.C."/>
            <person name="Singh A."/>
            <person name="Wilkins M.J."/>
            <person name="Karaoz U."/>
            <person name="Brodie E.L."/>
            <person name="Williams K.H."/>
            <person name="Hubbard S.S."/>
            <person name="Banfield J.F."/>
        </authorList>
    </citation>
    <scope>NUCLEOTIDE SEQUENCE [LARGE SCALE GENOMIC DNA]</scope>
</reference>
<comment type="caution">
    <text evidence="2">The sequence shown here is derived from an EMBL/GenBank/DDBJ whole genome shotgun (WGS) entry which is preliminary data.</text>
</comment>
<dbReference type="EMBL" id="MFZF01000033">
    <property type="protein sequence ID" value="OGK15204.1"/>
    <property type="molecule type" value="Genomic_DNA"/>
</dbReference>
<accession>A0A1F7G8F5</accession>
<keyword evidence="1" id="KW-0812">Transmembrane</keyword>
<evidence type="ECO:0000313" key="3">
    <source>
        <dbReference type="Proteomes" id="UP000178372"/>
    </source>
</evidence>
<dbReference type="Proteomes" id="UP000178372">
    <property type="component" value="Unassembled WGS sequence"/>
</dbReference>
<proteinExistence type="predicted"/>
<gene>
    <name evidence="2" type="ORF">A2690_00300</name>
</gene>
<name>A0A1F7G8F5_9BACT</name>
<evidence type="ECO:0000256" key="1">
    <source>
        <dbReference type="SAM" id="Phobius"/>
    </source>
</evidence>
<evidence type="ECO:0000313" key="2">
    <source>
        <dbReference type="EMBL" id="OGK15204.1"/>
    </source>
</evidence>
<organism evidence="2 3">
    <name type="scientific">Candidatus Roizmanbacteria bacterium RIFCSPHIGHO2_01_FULL_39_12b</name>
    <dbReference type="NCBI Taxonomy" id="1802030"/>
    <lineage>
        <taxon>Bacteria</taxon>
        <taxon>Candidatus Roizmaniibacteriota</taxon>
    </lineage>
</organism>
<feature type="transmembrane region" description="Helical" evidence="1">
    <location>
        <begin position="74"/>
        <end position="99"/>
    </location>
</feature>
<feature type="transmembrane region" description="Helical" evidence="1">
    <location>
        <begin position="34"/>
        <end position="59"/>
    </location>
</feature>
<keyword evidence="1" id="KW-0472">Membrane</keyword>
<protein>
    <submittedName>
        <fullName evidence="2">Uncharacterized protein</fullName>
    </submittedName>
</protein>
<sequence>MVSGVVLAAVNDWGDCVVDGVPTLKCLEVVIGNIIFISSTVAILVLFAMLIVGGIRFIWSGGNADKLKVARGTLTYAFIGLLFFVGAYLLLSIVDVLFLGGQGRIFRFEIPEL</sequence>
<keyword evidence="1" id="KW-1133">Transmembrane helix</keyword>
<dbReference type="AlphaFoldDB" id="A0A1F7G8F5"/>